<dbReference type="RefSeq" id="WP_188223200.1">
    <property type="nucleotide sequence ID" value="NZ_JACVXD010000003.1"/>
</dbReference>
<reference evidence="3 4" key="1">
    <citation type="journal article" date="2018" name="J. Microbiol.">
        <title>Aestuariibaculum marinum sp. nov., a marine bacterium isolated from seawater in South Korea.</title>
        <authorList>
            <person name="Choi J."/>
            <person name="Lee D."/>
            <person name="Jang J.H."/>
            <person name="Cha S."/>
            <person name="Seo T."/>
        </authorList>
    </citation>
    <scope>NUCLEOTIDE SEQUENCE [LARGE SCALE GENOMIC DNA]</scope>
    <source>
        <strain evidence="3 4">IP7</strain>
    </source>
</reference>
<name>A0A8J6U413_9FLAO</name>
<proteinExistence type="predicted"/>
<dbReference type="AlphaFoldDB" id="A0A8J6U413"/>
<dbReference type="GO" id="GO:0016757">
    <property type="term" value="F:glycosyltransferase activity"/>
    <property type="evidence" value="ECO:0007669"/>
    <property type="project" value="InterPro"/>
</dbReference>
<dbReference type="InterPro" id="IPR001296">
    <property type="entry name" value="Glyco_trans_1"/>
</dbReference>
<dbReference type="CDD" id="cd03801">
    <property type="entry name" value="GT4_PimA-like"/>
    <property type="match status" value="1"/>
</dbReference>
<dbReference type="EMBL" id="JACVXD010000003">
    <property type="protein sequence ID" value="MBD0823885.1"/>
    <property type="molecule type" value="Genomic_DNA"/>
</dbReference>
<keyword evidence="4" id="KW-1185">Reference proteome</keyword>
<dbReference type="Proteomes" id="UP000621516">
    <property type="component" value="Unassembled WGS sequence"/>
</dbReference>
<keyword evidence="1" id="KW-0808">Transferase</keyword>
<dbReference type="PANTHER" id="PTHR46401:SF2">
    <property type="entry name" value="GLYCOSYLTRANSFERASE WBBK-RELATED"/>
    <property type="match status" value="1"/>
</dbReference>
<evidence type="ECO:0000259" key="2">
    <source>
        <dbReference type="Pfam" id="PF00534"/>
    </source>
</evidence>
<evidence type="ECO:0000313" key="3">
    <source>
        <dbReference type="EMBL" id="MBD0823885.1"/>
    </source>
</evidence>
<evidence type="ECO:0000313" key="4">
    <source>
        <dbReference type="Proteomes" id="UP000621516"/>
    </source>
</evidence>
<evidence type="ECO:0000256" key="1">
    <source>
        <dbReference type="ARBA" id="ARBA00022679"/>
    </source>
</evidence>
<accession>A0A8J6U413</accession>
<dbReference type="Pfam" id="PF00534">
    <property type="entry name" value="Glycos_transf_1"/>
    <property type="match status" value="1"/>
</dbReference>
<protein>
    <submittedName>
        <fullName evidence="3">Glycosyltransferase family 4 protein</fullName>
    </submittedName>
</protein>
<organism evidence="3 4">
    <name type="scientific">Aestuariibaculum marinum</name>
    <dbReference type="NCBI Taxonomy" id="2683592"/>
    <lineage>
        <taxon>Bacteria</taxon>
        <taxon>Pseudomonadati</taxon>
        <taxon>Bacteroidota</taxon>
        <taxon>Flavobacteriia</taxon>
        <taxon>Flavobacteriales</taxon>
        <taxon>Flavobacteriaceae</taxon>
    </lineage>
</organism>
<comment type="caution">
    <text evidence="3">The sequence shown here is derived from an EMBL/GenBank/DDBJ whole genome shotgun (WGS) entry which is preliminary data.</text>
</comment>
<feature type="domain" description="Glycosyl transferase family 1" evidence="2">
    <location>
        <begin position="191"/>
        <end position="342"/>
    </location>
</feature>
<dbReference type="Gene3D" id="3.40.50.2000">
    <property type="entry name" value="Glycogen Phosphorylase B"/>
    <property type="match status" value="1"/>
</dbReference>
<dbReference type="SUPFAM" id="SSF53756">
    <property type="entry name" value="UDP-Glycosyltransferase/glycogen phosphorylase"/>
    <property type="match status" value="1"/>
</dbReference>
<sequence>MKQLTIISHTEHYRNADGKLVGFGATVTEINNLLDIFDSIVHVAVLYDTEVPSSALPYQSEAIRFIALPVVGGKSLKDKFQVLLKAPEILRTIRHSLKGSTHFQFRAPTGMGVYVIPYLMFFCSKSGWFKYAGNWKQEHAPLAYRFQKWLLTNQNRKVTINGHWENQPKHCISFENPCLTEQELRDGMFVRREKRLNHKRLALCFVGRLEAAKGFDLFLESLNALPEDFKDRIDTVHMVGEMRDDGLKNDVIIPGVSVAYHGTLPRHELHDIYRQSHFIVLPSKSEGFPKVISEALNFGCVPVVSNVSAIGQYIENGKHGVLIEELTQACLVSKLEECINMDINKFKSLITQQGPFYHQFSYKHYNQRILKEVLAKL</sequence>
<dbReference type="PANTHER" id="PTHR46401">
    <property type="entry name" value="GLYCOSYLTRANSFERASE WBBK-RELATED"/>
    <property type="match status" value="1"/>
</dbReference>
<gene>
    <name evidence="3" type="ORF">ICJ85_07610</name>
</gene>
<dbReference type="GO" id="GO:0009103">
    <property type="term" value="P:lipopolysaccharide biosynthetic process"/>
    <property type="evidence" value="ECO:0007669"/>
    <property type="project" value="TreeGrafter"/>
</dbReference>